<protein>
    <submittedName>
        <fullName evidence="1">Uncharacterized protein</fullName>
    </submittedName>
</protein>
<dbReference type="EMBL" id="LDJM01000018">
    <property type="protein sequence ID" value="KRG77402.1"/>
    <property type="molecule type" value="Genomic_DNA"/>
</dbReference>
<keyword evidence="2" id="KW-1185">Reference proteome</keyword>
<dbReference type="AlphaFoldDB" id="A0A0R0DGM4"/>
<gene>
    <name evidence="1" type="ORF">ABB30_07885</name>
</gene>
<reference evidence="1 2" key="1">
    <citation type="submission" date="2015-05" db="EMBL/GenBank/DDBJ databases">
        <title>Genome sequencing and analysis of members of genus Stenotrophomonas.</title>
        <authorList>
            <person name="Patil P.P."/>
            <person name="Midha S."/>
            <person name="Patil P.B."/>
        </authorList>
    </citation>
    <scope>NUCLEOTIDE SEQUENCE [LARGE SCALE GENOMIC DNA]</scope>
    <source>
        <strain evidence="1 2">DSM 24757</strain>
    </source>
</reference>
<proteinExistence type="predicted"/>
<comment type="caution">
    <text evidence="1">The sequence shown here is derived from an EMBL/GenBank/DDBJ whole genome shotgun (WGS) entry which is preliminary data.</text>
</comment>
<dbReference type="Proteomes" id="UP000050956">
    <property type="component" value="Unassembled WGS sequence"/>
</dbReference>
<sequence length="165" mass="17326">MFVLAAHIFSQCIYTMDFINGFAGALQLAALRHRIGIVVVATALCQGINILLELIVGGPDTFTIQCVADFMASNDTYVVSIGRSCQTATEKSVAGQADDAGSAVVEPISTSPGAVKSSQLPSFGGLVETCLQLRCVVQDGRQCFALAWVGGIKCIQHLFELGLVG</sequence>
<accession>A0A0R0DGM4</accession>
<name>A0A0R0DGM4_9GAMM</name>
<organism evidence="1 2">
    <name type="scientific">Stenotrophomonas ginsengisoli</name>
    <dbReference type="NCBI Taxonomy" id="336566"/>
    <lineage>
        <taxon>Bacteria</taxon>
        <taxon>Pseudomonadati</taxon>
        <taxon>Pseudomonadota</taxon>
        <taxon>Gammaproteobacteria</taxon>
        <taxon>Lysobacterales</taxon>
        <taxon>Lysobacteraceae</taxon>
        <taxon>Stenotrophomonas</taxon>
    </lineage>
</organism>
<evidence type="ECO:0000313" key="2">
    <source>
        <dbReference type="Proteomes" id="UP000050956"/>
    </source>
</evidence>
<evidence type="ECO:0000313" key="1">
    <source>
        <dbReference type="EMBL" id="KRG77402.1"/>
    </source>
</evidence>